<name>A0AC34GWH3_9BILA</name>
<accession>A0AC34GWH3</accession>
<dbReference type="Proteomes" id="UP000887579">
    <property type="component" value="Unplaced"/>
</dbReference>
<organism evidence="1 2">
    <name type="scientific">Panagrolaimus sp. ES5</name>
    <dbReference type="NCBI Taxonomy" id="591445"/>
    <lineage>
        <taxon>Eukaryota</taxon>
        <taxon>Metazoa</taxon>
        <taxon>Ecdysozoa</taxon>
        <taxon>Nematoda</taxon>
        <taxon>Chromadorea</taxon>
        <taxon>Rhabditida</taxon>
        <taxon>Tylenchina</taxon>
        <taxon>Panagrolaimomorpha</taxon>
        <taxon>Panagrolaimoidea</taxon>
        <taxon>Panagrolaimidae</taxon>
        <taxon>Panagrolaimus</taxon>
    </lineage>
</organism>
<protein>
    <submittedName>
        <fullName evidence="2">Uncharacterized protein</fullName>
    </submittedName>
</protein>
<sequence>MIQDYQLIIIPIVFRFQLKKKLREQFVNKLFRDIKASTADQETPEGLYQRYVEVMLPYGRNEWDAEKNRKIKAKLWNIYQESRGFGSYEAPSTSQQQLAVISPRASQERGKRRGDGEDQVTLPKRSRIGSSSPSDAQQTSSSLIPQEPVDRDFDNDWDDNYVQPEISSVITGVQQQKVLPSSTHTINVLPKTLNTISETPLSSSVSSPLKINNESPFLSSSDAKPLQGPPSNSTVSPTSVSRTKNNWTSSLISETLVLSTQPSTSSTLPSSSTTLSQQFQSNNFSETTSTQISALIHR</sequence>
<proteinExistence type="predicted"/>
<evidence type="ECO:0000313" key="2">
    <source>
        <dbReference type="WBParaSite" id="ES5_v2.g916.t1"/>
    </source>
</evidence>
<dbReference type="WBParaSite" id="ES5_v2.g916.t1">
    <property type="protein sequence ID" value="ES5_v2.g916.t1"/>
    <property type="gene ID" value="ES5_v2.g916"/>
</dbReference>
<evidence type="ECO:0000313" key="1">
    <source>
        <dbReference type="Proteomes" id="UP000887579"/>
    </source>
</evidence>
<reference evidence="2" key="1">
    <citation type="submission" date="2022-11" db="UniProtKB">
        <authorList>
            <consortium name="WormBaseParasite"/>
        </authorList>
    </citation>
    <scope>IDENTIFICATION</scope>
</reference>